<accession>U2QLT4</accession>
<evidence type="ECO:0000259" key="3">
    <source>
        <dbReference type="Pfam" id="PF17162"/>
    </source>
</evidence>
<dbReference type="InterPro" id="IPR033428">
    <property type="entry name" value="DUF5118"/>
</dbReference>
<dbReference type="Pfam" id="PF16313">
    <property type="entry name" value="DUF4953"/>
    <property type="match status" value="1"/>
</dbReference>
<name>U2QLT4_9BACT</name>
<reference evidence="4 5" key="1">
    <citation type="submission" date="2013-08" db="EMBL/GenBank/DDBJ databases">
        <authorList>
            <person name="Durkin A.S."/>
            <person name="Haft D.R."/>
            <person name="McCorrison J."/>
            <person name="Torralba M."/>
            <person name="Gillis M."/>
            <person name="Haft D.H."/>
            <person name="Methe B."/>
            <person name="Sutton G."/>
            <person name="Nelson K.E."/>
        </authorList>
    </citation>
    <scope>NUCLEOTIDE SEQUENCE [LARGE SCALE GENOMIC DNA]</scope>
    <source>
        <strain evidence="4 5">F0067</strain>
    </source>
</reference>
<evidence type="ECO:0008006" key="6">
    <source>
        <dbReference type="Google" id="ProtNLM"/>
    </source>
</evidence>
<dbReference type="PATRIC" id="fig|1115809.3.peg.661"/>
<dbReference type="InterPro" id="IPR032534">
    <property type="entry name" value="EcxA_zinc-bd"/>
</dbReference>
<proteinExistence type="predicted"/>
<dbReference type="AlphaFoldDB" id="U2QLT4"/>
<dbReference type="EMBL" id="AWEY01000008">
    <property type="protein sequence ID" value="ERK39762.1"/>
    <property type="molecule type" value="Genomic_DNA"/>
</dbReference>
<dbReference type="RefSeq" id="WP_021588891.1">
    <property type="nucleotide sequence ID" value="NZ_AWEY01000008.1"/>
</dbReference>
<gene>
    <name evidence="4" type="ORF">HMPREF9135_0186</name>
</gene>
<organism evidence="4 5">
    <name type="scientific">Segatella baroniae F0067</name>
    <dbReference type="NCBI Taxonomy" id="1115809"/>
    <lineage>
        <taxon>Bacteria</taxon>
        <taxon>Pseudomonadati</taxon>
        <taxon>Bacteroidota</taxon>
        <taxon>Bacteroidia</taxon>
        <taxon>Bacteroidales</taxon>
        <taxon>Prevotellaceae</taxon>
        <taxon>Segatella</taxon>
    </lineage>
</organism>
<dbReference type="InterPro" id="IPR033413">
    <property type="entry name" value="DUF5117"/>
</dbReference>
<protein>
    <recommendedName>
        <fullName evidence="6">Zinc-dependent metalloprotease</fullName>
    </recommendedName>
</protein>
<dbReference type="Gene3D" id="3.40.390.10">
    <property type="entry name" value="Collagenase (Catalytic Domain)"/>
    <property type="match status" value="1"/>
</dbReference>
<dbReference type="PANTHER" id="PTHR38478:SF1">
    <property type="entry name" value="ZINC DEPENDENT METALLOPROTEASE DOMAIN LIPOPROTEIN"/>
    <property type="match status" value="1"/>
</dbReference>
<dbReference type="CDD" id="cd04276">
    <property type="entry name" value="ZnMc_MMP_like_2"/>
    <property type="match status" value="1"/>
</dbReference>
<keyword evidence="5" id="KW-1185">Reference proteome</keyword>
<dbReference type="InterPro" id="IPR024079">
    <property type="entry name" value="MetalloPept_cat_dom_sf"/>
</dbReference>
<evidence type="ECO:0000259" key="2">
    <source>
        <dbReference type="Pfam" id="PF17148"/>
    </source>
</evidence>
<sequence length="799" mass="90538">MKRVIVALSLGLMIGTPVQAKKKKKVEAPKKEVRTPAKAGLFNVQHWKDKYYFQVPDSLLGRLFMVNTRYVSTPVAAGLYGGELANSQVLYWEKRGKELHLRANMYDTRVDSTDAIALAVRNASQDPIVYALKIDSTVTDTAGKKLYSVEVTNMFNADNSVFSIYNSLKDRFGITSFKKDLSYIDYIHTFPMNTEVVTVKTFGSKSTTKLPAGQETGNVTIKLNTSFVLLPKEPMAFRTFDPRVGYFTESFSEFGDNQQKAERRKIISRWRLEPKDVEAYKRGELVEPVKQIVYYIDPATPKKWRPYLIAGVEDWNKAFEAAGFKNAITAKEWPNDSTMSLEDARYSVIRYLASDIPNAYGPHVSDPRSGEIIESHIGWYHNVMSLLHDWYQTQAGAIDQRARKPKFDDELMGQLIRFVSSHEIGHTLGLRHNMGASSATPVDSLRNKAWVERHGHTASIMDYARFNYVAQPEDNIDEAGTFPRIGDYDKWAINWGYRCFPDSKGEKDERLTLNKMTIAKLKESRRYWFGGEGNDNDPKAQTEDLGDDAMKAGSYGIKNLKRIIKHLPEWNYEEGDMDENVRSAYRSLVQQMSRYANHVAANIGGGYHDFKSVEQPGETFTPVDRATQKRALAWLEENVFKEPTWLISEPYVRRLVRVPENNIFGIADRVLDKLTSAMTINLVSKHATGAGSYQPMELVNDLVGCLFRSTATGTKATLWTRHLQRRAVGNFIKAWKVTVVDEQRPYALAAIQQIKTRLQQARTTDAATRAHYADLLQQIKIALSGMPTAKESKAGAVME</sequence>
<feature type="domain" description="DUF5117" evidence="2">
    <location>
        <begin position="82"/>
        <end position="275"/>
    </location>
</feature>
<dbReference type="InterPro" id="IPR034032">
    <property type="entry name" value="Zn_MMP-like_bac"/>
</dbReference>
<dbReference type="Pfam" id="PF17162">
    <property type="entry name" value="DUF5118"/>
    <property type="match status" value="1"/>
</dbReference>
<dbReference type="GO" id="GO:0008237">
    <property type="term" value="F:metallopeptidase activity"/>
    <property type="evidence" value="ECO:0007669"/>
    <property type="project" value="InterPro"/>
</dbReference>
<dbReference type="SUPFAM" id="SSF55486">
    <property type="entry name" value="Metalloproteases ('zincins'), catalytic domain"/>
    <property type="match status" value="1"/>
</dbReference>
<dbReference type="Pfam" id="PF17148">
    <property type="entry name" value="DUF5117"/>
    <property type="match status" value="1"/>
</dbReference>
<comment type="caution">
    <text evidence="4">The sequence shown here is derived from an EMBL/GenBank/DDBJ whole genome shotgun (WGS) entry which is preliminary data.</text>
</comment>
<feature type="domain" description="DUF5118" evidence="3">
    <location>
        <begin position="37"/>
        <end position="73"/>
    </location>
</feature>
<evidence type="ECO:0000313" key="4">
    <source>
        <dbReference type="EMBL" id="ERK39762.1"/>
    </source>
</evidence>
<feature type="domain" description="EcxA zinc-binding" evidence="1">
    <location>
        <begin position="405"/>
        <end position="710"/>
    </location>
</feature>
<dbReference type="PANTHER" id="PTHR38478">
    <property type="entry name" value="PEPTIDASE M1A AND M12B"/>
    <property type="match status" value="1"/>
</dbReference>
<evidence type="ECO:0000313" key="5">
    <source>
        <dbReference type="Proteomes" id="UP000016648"/>
    </source>
</evidence>
<evidence type="ECO:0000259" key="1">
    <source>
        <dbReference type="Pfam" id="PF16313"/>
    </source>
</evidence>
<dbReference type="Proteomes" id="UP000016648">
    <property type="component" value="Unassembled WGS sequence"/>
</dbReference>